<evidence type="ECO:0000259" key="9">
    <source>
        <dbReference type="Pfam" id="PF02668"/>
    </source>
</evidence>
<dbReference type="Proteomes" id="UP000582016">
    <property type="component" value="Unassembled WGS sequence"/>
</dbReference>
<feature type="transmembrane region" description="Helical" evidence="8">
    <location>
        <begin position="211"/>
        <end position="230"/>
    </location>
</feature>
<dbReference type="FunFam" id="3.60.130.10:FF:000011">
    <property type="entry name" value="Taurine catabolism dioxygenase TauD"/>
    <property type="match status" value="1"/>
</dbReference>
<dbReference type="InterPro" id="IPR003819">
    <property type="entry name" value="TauD/TfdA-like"/>
</dbReference>
<evidence type="ECO:0000313" key="10">
    <source>
        <dbReference type="EMBL" id="KAF5565599.1"/>
    </source>
</evidence>
<feature type="transmembrane region" description="Helical" evidence="8">
    <location>
        <begin position="103"/>
        <end position="125"/>
    </location>
</feature>
<evidence type="ECO:0000256" key="3">
    <source>
        <dbReference type="ARBA" id="ARBA00022475"/>
    </source>
</evidence>
<dbReference type="InterPro" id="IPR042098">
    <property type="entry name" value="TauD-like_sf"/>
</dbReference>
<dbReference type="Gene3D" id="3.60.130.10">
    <property type="entry name" value="Clavaminate synthase-like"/>
    <property type="match status" value="1"/>
</dbReference>
<keyword evidence="7 8" id="KW-0472">Membrane</keyword>
<feature type="transmembrane region" description="Helical" evidence="8">
    <location>
        <begin position="394"/>
        <end position="417"/>
    </location>
</feature>
<keyword evidence="5 8" id="KW-1133">Transmembrane helix</keyword>
<keyword evidence="3" id="KW-1003">Cell membrane</keyword>
<dbReference type="GO" id="GO:0016491">
    <property type="term" value="F:oxidoreductase activity"/>
    <property type="evidence" value="ECO:0007669"/>
    <property type="project" value="UniProtKB-KW"/>
</dbReference>
<evidence type="ECO:0000313" key="11">
    <source>
        <dbReference type="Proteomes" id="UP000582016"/>
    </source>
</evidence>
<keyword evidence="6" id="KW-0560">Oxidoreductase</keyword>
<feature type="transmembrane region" description="Helical" evidence="8">
    <location>
        <begin position="424"/>
        <end position="445"/>
    </location>
</feature>
<comment type="subcellular location">
    <subcellularLocation>
        <location evidence="1">Cell membrane</location>
        <topology evidence="1">Multi-pass membrane protein</topology>
    </subcellularLocation>
</comment>
<dbReference type="GO" id="GO:0005886">
    <property type="term" value="C:plasma membrane"/>
    <property type="evidence" value="ECO:0007669"/>
    <property type="project" value="UniProtKB-SubCell"/>
</dbReference>
<dbReference type="Pfam" id="PF02668">
    <property type="entry name" value="TauD"/>
    <property type="match status" value="1"/>
</dbReference>
<feature type="transmembrane region" description="Helical" evidence="8">
    <location>
        <begin position="176"/>
        <end position="199"/>
    </location>
</feature>
<organism evidence="10 11">
    <name type="scientific">Fusarium phyllophilum</name>
    <dbReference type="NCBI Taxonomy" id="47803"/>
    <lineage>
        <taxon>Eukaryota</taxon>
        <taxon>Fungi</taxon>
        <taxon>Dikarya</taxon>
        <taxon>Ascomycota</taxon>
        <taxon>Pezizomycotina</taxon>
        <taxon>Sordariomycetes</taxon>
        <taxon>Hypocreomycetidae</taxon>
        <taxon>Hypocreales</taxon>
        <taxon>Nectriaceae</taxon>
        <taxon>Fusarium</taxon>
        <taxon>Fusarium fujikuroi species complex</taxon>
    </lineage>
</organism>
<dbReference type="InterPro" id="IPR052031">
    <property type="entry name" value="Membrane_Transporter-Flippase"/>
</dbReference>
<dbReference type="PANTHER" id="PTHR43549:SF2">
    <property type="entry name" value="MULTIDRUG RESISTANCE PROTEIN NORM-RELATED"/>
    <property type="match status" value="1"/>
</dbReference>
<feature type="domain" description="TauD/TfdA-like" evidence="9">
    <location>
        <begin position="575"/>
        <end position="837"/>
    </location>
</feature>
<reference evidence="10 11" key="1">
    <citation type="submission" date="2020-05" db="EMBL/GenBank/DDBJ databases">
        <title>Identification and distribution of gene clusters putatively required for synthesis of sphingolipid metabolism inhibitors in phylogenetically diverse species of the filamentous fungus Fusarium.</title>
        <authorList>
            <person name="Kim H.-S."/>
            <person name="Busman M."/>
            <person name="Brown D.W."/>
            <person name="Divon H."/>
            <person name="Uhlig S."/>
            <person name="Proctor R.H."/>
        </authorList>
    </citation>
    <scope>NUCLEOTIDE SEQUENCE [LARGE SCALE GENOMIC DNA]</scope>
    <source>
        <strain evidence="10 11">NRRL 13617</strain>
    </source>
</reference>
<dbReference type="SUPFAM" id="SSF51197">
    <property type="entry name" value="Clavaminate synthase-like"/>
    <property type="match status" value="1"/>
</dbReference>
<dbReference type="AlphaFoldDB" id="A0A8H5NHH2"/>
<gene>
    <name evidence="10" type="ORF">FPHYL_4153</name>
</gene>
<sequence length="837" mass="93442">MKILNSITRRIRRLPSAFSSSALHRTHYTGSLLFNLASFILPALYGTLSKLWVANIDSSMVVLTDAFTYMNTASEAVNEGLPRAAWVIIGDKASRSLGKRLQLTHTLIAFQSVIGLILSIVFLAAASSFANSFVPEEVRDVSLTYVRIASFTVFSGTLETAVATATRALDKPDIPLAISTVKFAVNIILDFLLISKFHVGSFTPTVNMQGTIQLVCNLVAAFAGLVYFLWSNTWSFKRHTPHDPQEKLRPSFDSLKVLLPPGLIFFTESAVRNALYLWLVSTIVALGAVYATAWGVFNTIRWGLIMVPVQALEATALQFIGHNWGDWRRRVDISTRKPQASLKDLRGIVRPAFRSLVIALIFEVPIAIFLTLFGAKPFASYISGSDEVAEVTAYMWRSLDWCYIFYAMSTQLATILVATRPRWYLYQSLASNFLILKSIMCYGAINVTHHLIMQIPPPLARVLHSIFLHRFPLTINIMSFTTTVTAAPPPGQPDIAYAPNYENYRARTAKRLKEGNLPTSVPDGYPKQLSGDLVWEGDSVGQIYDWTYKLSEDQLDEIDQALQHFKGLDLSLGHLSTETFPLPNLHSELRKLSDELHKGHGFFVIRGVNVDNYTREENTIIYVGISSHIASQRGRQDSKFDGKPADVVLTHVKDLSAGQDKSVIGSPAYTTDRQVFHTDSGDIVSLFCLETALDGGASRIASTWRVYNELARTRPDLIHTLSQNWDVENFANPDKKFTTRPLLYHQKATDALPERVALQYARRYFVGFGALPRSHGIPPITEAQAEALDALHFMGDKLSVSTNFAKGDMQFINNLAVFHARDAFTDSPTQQRHLLRL</sequence>
<evidence type="ECO:0000256" key="7">
    <source>
        <dbReference type="ARBA" id="ARBA00023136"/>
    </source>
</evidence>
<keyword evidence="11" id="KW-1185">Reference proteome</keyword>
<evidence type="ECO:0000256" key="4">
    <source>
        <dbReference type="ARBA" id="ARBA00022692"/>
    </source>
</evidence>
<dbReference type="PANTHER" id="PTHR43549">
    <property type="entry name" value="MULTIDRUG RESISTANCE PROTEIN YPNP-RELATED"/>
    <property type="match status" value="1"/>
</dbReference>
<evidence type="ECO:0000256" key="1">
    <source>
        <dbReference type="ARBA" id="ARBA00004651"/>
    </source>
</evidence>
<keyword evidence="2" id="KW-0813">Transport</keyword>
<accession>A0A8H5NHH2</accession>
<evidence type="ECO:0000256" key="5">
    <source>
        <dbReference type="ARBA" id="ARBA00022989"/>
    </source>
</evidence>
<evidence type="ECO:0000256" key="6">
    <source>
        <dbReference type="ARBA" id="ARBA00023002"/>
    </source>
</evidence>
<dbReference type="EMBL" id="JAAOAQ010000127">
    <property type="protein sequence ID" value="KAF5565599.1"/>
    <property type="molecule type" value="Genomic_DNA"/>
</dbReference>
<proteinExistence type="predicted"/>
<feature type="transmembrane region" description="Helical" evidence="8">
    <location>
        <begin position="352"/>
        <end position="374"/>
    </location>
</feature>
<evidence type="ECO:0000256" key="2">
    <source>
        <dbReference type="ARBA" id="ARBA00022448"/>
    </source>
</evidence>
<comment type="caution">
    <text evidence="10">The sequence shown here is derived from an EMBL/GenBank/DDBJ whole genome shotgun (WGS) entry which is preliminary data.</text>
</comment>
<feature type="transmembrane region" description="Helical" evidence="8">
    <location>
        <begin position="275"/>
        <end position="296"/>
    </location>
</feature>
<keyword evidence="4 8" id="KW-0812">Transmembrane</keyword>
<feature type="transmembrane region" description="Helical" evidence="8">
    <location>
        <begin position="145"/>
        <end position="164"/>
    </location>
</feature>
<evidence type="ECO:0000256" key="8">
    <source>
        <dbReference type="SAM" id="Phobius"/>
    </source>
</evidence>
<name>A0A8H5NHH2_9HYPO</name>
<protein>
    <recommendedName>
        <fullName evidence="9">TauD/TfdA-like domain-containing protein</fullName>
    </recommendedName>
</protein>
<dbReference type="OrthoDB" id="272271at2759"/>